<dbReference type="RefSeq" id="WP_184680519.1">
    <property type="nucleotide sequence ID" value="NZ_JACHLL010000001.1"/>
</dbReference>
<protein>
    <submittedName>
        <fullName evidence="2">Uncharacterized protein (TIGR02444 family)</fullName>
    </submittedName>
</protein>
<accession>A0A7X0BPQ0</accession>
<comment type="caution">
    <text evidence="2">The sequence shown here is derived from an EMBL/GenBank/DDBJ whole genome shotgun (WGS) entry which is preliminary data.</text>
</comment>
<dbReference type="InterPro" id="IPR012659">
    <property type="entry name" value="CHP02444"/>
</dbReference>
<proteinExistence type="predicted"/>
<sequence>MPSDLWSFACDRYARPGVESACLQLQAQGADVCLLLTAGWLGRRGVACTPERAEALQQQARTWQQEVIVPLREQRQRWRQAAQQDARLQELRETLKQLELQAERYLLERLQQLSEHWPTTQSETLDDWLNALGGPQAAQLEDAQRQLRRALHEA</sequence>
<evidence type="ECO:0000313" key="3">
    <source>
        <dbReference type="Proteomes" id="UP000557193"/>
    </source>
</evidence>
<dbReference type="NCBIfam" id="TIGR02444">
    <property type="entry name" value="TIGR02444 family protein"/>
    <property type="match status" value="1"/>
</dbReference>
<dbReference type="Pfam" id="PF09523">
    <property type="entry name" value="DUF2390"/>
    <property type="match status" value="1"/>
</dbReference>
<keyword evidence="1" id="KW-0175">Coiled coil</keyword>
<feature type="coiled-coil region" evidence="1">
    <location>
        <begin position="81"/>
        <end position="115"/>
    </location>
</feature>
<reference evidence="2 3" key="1">
    <citation type="submission" date="2020-08" db="EMBL/GenBank/DDBJ databases">
        <title>Functional genomics of gut bacteria from endangered species of beetles.</title>
        <authorList>
            <person name="Carlos-Shanley C."/>
        </authorList>
    </citation>
    <scope>NUCLEOTIDE SEQUENCE [LARGE SCALE GENOMIC DNA]</scope>
    <source>
        <strain evidence="2 3">S00202</strain>
    </source>
</reference>
<evidence type="ECO:0000256" key="1">
    <source>
        <dbReference type="SAM" id="Coils"/>
    </source>
</evidence>
<name>A0A7X0BPQ0_9PSED</name>
<evidence type="ECO:0000313" key="2">
    <source>
        <dbReference type="EMBL" id="MBB6340465.1"/>
    </source>
</evidence>
<organism evidence="2 3">
    <name type="scientific">Pseudomonas fluvialis</name>
    <dbReference type="NCBI Taxonomy" id="1793966"/>
    <lineage>
        <taxon>Bacteria</taxon>
        <taxon>Pseudomonadati</taxon>
        <taxon>Pseudomonadota</taxon>
        <taxon>Gammaproteobacteria</taxon>
        <taxon>Pseudomonadales</taxon>
        <taxon>Pseudomonadaceae</taxon>
        <taxon>Pseudomonas</taxon>
    </lineage>
</organism>
<gene>
    <name evidence="2" type="ORF">HNP49_000615</name>
</gene>
<keyword evidence="3" id="KW-1185">Reference proteome</keyword>
<dbReference type="Proteomes" id="UP000557193">
    <property type="component" value="Unassembled WGS sequence"/>
</dbReference>
<dbReference type="AlphaFoldDB" id="A0A7X0BPQ0"/>
<dbReference type="EMBL" id="JACHLL010000001">
    <property type="protein sequence ID" value="MBB6340465.1"/>
    <property type="molecule type" value="Genomic_DNA"/>
</dbReference>